<dbReference type="PANTHER" id="PTHR31642">
    <property type="entry name" value="TRICHOTHECENE 3-O-ACETYLTRANSFERASE"/>
    <property type="match status" value="1"/>
</dbReference>
<dbReference type="InterPro" id="IPR050317">
    <property type="entry name" value="Plant_Fungal_Acyltransferase"/>
</dbReference>
<organism evidence="4 5">
    <name type="scientific">Dioscorea cayennensis subsp. rotundata</name>
    <name type="common">White Guinea yam</name>
    <name type="synonym">Dioscorea rotundata</name>
    <dbReference type="NCBI Taxonomy" id="55577"/>
    <lineage>
        <taxon>Eukaryota</taxon>
        <taxon>Viridiplantae</taxon>
        <taxon>Streptophyta</taxon>
        <taxon>Embryophyta</taxon>
        <taxon>Tracheophyta</taxon>
        <taxon>Spermatophyta</taxon>
        <taxon>Magnoliopsida</taxon>
        <taxon>Liliopsida</taxon>
        <taxon>Dioscoreales</taxon>
        <taxon>Dioscoreaceae</taxon>
        <taxon>Dioscorea</taxon>
    </lineage>
</organism>
<keyword evidence="4" id="KW-1185">Reference proteome</keyword>
<proteinExistence type="inferred from homology"/>
<evidence type="ECO:0000256" key="2">
    <source>
        <dbReference type="ARBA" id="ARBA00022679"/>
    </source>
</evidence>
<dbReference type="PANTHER" id="PTHR31642:SF115">
    <property type="entry name" value="PROTEIN ECERIFERUM 26-LIKE"/>
    <property type="match status" value="1"/>
</dbReference>
<dbReference type="GO" id="GO:0016747">
    <property type="term" value="F:acyltransferase activity, transferring groups other than amino-acyl groups"/>
    <property type="evidence" value="ECO:0007669"/>
    <property type="project" value="TreeGrafter"/>
</dbReference>
<gene>
    <name evidence="5" type="primary">LOC120269510</name>
</gene>
<protein>
    <submittedName>
        <fullName evidence="5">LOW QUALITY PROTEIN: protein ECERIFERUM 26-like</fullName>
    </submittedName>
</protein>
<dbReference type="Gene3D" id="3.30.559.10">
    <property type="entry name" value="Chloramphenicol acetyltransferase-like domain"/>
    <property type="match status" value="1"/>
</dbReference>
<comment type="similarity">
    <text evidence="1">Belongs to the plant acyltransferase family.</text>
</comment>
<dbReference type="Pfam" id="PF02458">
    <property type="entry name" value="Transferase"/>
    <property type="match status" value="1"/>
</dbReference>
<dbReference type="AlphaFoldDB" id="A0AB40C1W3"/>
<dbReference type="RefSeq" id="XP_039132781.1">
    <property type="nucleotide sequence ID" value="XM_039276847.1"/>
</dbReference>
<dbReference type="InterPro" id="IPR023213">
    <property type="entry name" value="CAT-like_dom_sf"/>
</dbReference>
<dbReference type="GeneID" id="120269510"/>
<evidence type="ECO:0000256" key="3">
    <source>
        <dbReference type="ARBA" id="ARBA00023315"/>
    </source>
</evidence>
<accession>A0AB40C1W3</accession>
<evidence type="ECO:0000256" key="1">
    <source>
        <dbReference type="ARBA" id="ARBA00009861"/>
    </source>
</evidence>
<keyword evidence="3" id="KW-0012">Acyltransferase</keyword>
<name>A0AB40C1W3_DIOCR</name>
<keyword evidence="2" id="KW-0808">Transferase</keyword>
<evidence type="ECO:0000313" key="4">
    <source>
        <dbReference type="Proteomes" id="UP001515500"/>
    </source>
</evidence>
<evidence type="ECO:0000313" key="5">
    <source>
        <dbReference type="RefSeq" id="XP_039132781.1"/>
    </source>
</evidence>
<reference evidence="5" key="1">
    <citation type="submission" date="2025-08" db="UniProtKB">
        <authorList>
            <consortium name="RefSeq"/>
        </authorList>
    </citation>
    <scope>IDENTIFICATION</scope>
</reference>
<dbReference type="Proteomes" id="UP001515500">
    <property type="component" value="Chromosome 9"/>
</dbReference>
<sequence length="417" mass="46471">MVSTLEVHSHKLSSVVPGAVTGDEVIHELTNMDLAMKLHYLRTVYFFKANEVIEGLSIFNLKEPMFLMLNVFYPVAGRIRRTDSGRPFIRCNDSGVRIIEAQCDKTIDEWLQSEHSSLDDQFAADKVLGPDLAFSPLAYIQITRFKCGGMSVGLSWAHILGDAISATNSINMWGQFLTKNKSPTDQNIPKIQPKSINNLSAKLTPATPNRLIKQVPPVEDHWICPTNHHQMATFSFQISSPSLSSFESLSALIWKCLAKIRQGREPHLVTVCRSTSAEKKTGFVLSNDQFITSVHCESSLSKIDVSELAQLIAEARVDKKKEIEELIDSESGEPSFIFYGANLTFVDLENVEFYGLEIKGQKPVHVSFKIDGVGDEGLVLVLPAGDGEGKNVTVILPEDEILKLREVLEIEWNVVVW</sequence>